<dbReference type="Proteomes" id="UP000671852">
    <property type="component" value="Chromosome"/>
</dbReference>
<evidence type="ECO:0000256" key="1">
    <source>
        <dbReference type="ARBA" id="ARBA00022649"/>
    </source>
</evidence>
<evidence type="ECO:0000313" key="3">
    <source>
        <dbReference type="EMBL" id="QSZ41250.1"/>
    </source>
</evidence>
<dbReference type="Pfam" id="PF05016">
    <property type="entry name" value="ParE_toxin"/>
    <property type="match status" value="1"/>
</dbReference>
<name>A0A975GCF3_9BACT</name>
<organism evidence="2 4">
    <name type="scientific">Sulfurimonas aquatica</name>
    <dbReference type="NCBI Taxonomy" id="2672570"/>
    <lineage>
        <taxon>Bacteria</taxon>
        <taxon>Pseudomonadati</taxon>
        <taxon>Campylobacterota</taxon>
        <taxon>Epsilonproteobacteria</taxon>
        <taxon>Campylobacterales</taxon>
        <taxon>Sulfurimonadaceae</taxon>
        <taxon>Sulfurimonas</taxon>
    </lineage>
</organism>
<keyword evidence="1" id="KW-1277">Toxin-antitoxin system</keyword>
<protein>
    <submittedName>
        <fullName evidence="2">Type II toxin-antitoxin system RelE/ParE family toxin</fullName>
    </submittedName>
</protein>
<sequence>MKINFSQKAYQRLEALAEYIYQQSESKKTTVVYVKKLRQYITQTLSHFPQAGRPSEELAPNTRKLVYQGFSIIYRISDEGIEILTIYRENLY</sequence>
<dbReference type="InterPro" id="IPR035093">
    <property type="entry name" value="RelE/ParE_toxin_dom_sf"/>
</dbReference>
<evidence type="ECO:0000313" key="2">
    <source>
        <dbReference type="EMBL" id="QSZ41243.1"/>
    </source>
</evidence>
<dbReference type="RefSeq" id="WP_207562523.1">
    <property type="nucleotide sequence ID" value="NZ_CP046072.1"/>
</dbReference>
<proteinExistence type="predicted"/>
<dbReference type="InterPro" id="IPR007712">
    <property type="entry name" value="RelE/ParE_toxin"/>
</dbReference>
<dbReference type="KEGG" id="saqt:GJV85_03645"/>
<dbReference type="KEGG" id="saqt:GJV85_03695"/>
<accession>A0A975GCF3</accession>
<evidence type="ECO:0000313" key="4">
    <source>
        <dbReference type="Proteomes" id="UP000671852"/>
    </source>
</evidence>
<reference evidence="2" key="1">
    <citation type="submission" date="2019-11" db="EMBL/GenBank/DDBJ databases">
        <authorList>
            <person name="Kojima H."/>
        </authorList>
    </citation>
    <scope>NUCLEOTIDE SEQUENCE</scope>
    <source>
        <strain evidence="2">H1576</strain>
    </source>
</reference>
<dbReference type="EMBL" id="CP046072">
    <property type="protein sequence ID" value="QSZ41250.1"/>
    <property type="molecule type" value="Genomic_DNA"/>
</dbReference>
<dbReference type="AlphaFoldDB" id="A0A975GCF3"/>
<keyword evidence="4" id="KW-1185">Reference proteome</keyword>
<reference evidence="2" key="2">
    <citation type="submission" date="2021-04" db="EMBL/GenBank/DDBJ databases">
        <title>Isolation and characterization of a novel species of the genus Sulfurimonas.</title>
        <authorList>
            <person name="Fukui M."/>
        </authorList>
    </citation>
    <scope>NUCLEOTIDE SEQUENCE</scope>
    <source>
        <strain evidence="2">H1576</strain>
    </source>
</reference>
<dbReference type="Gene3D" id="3.30.2310.20">
    <property type="entry name" value="RelE-like"/>
    <property type="match status" value="1"/>
</dbReference>
<dbReference type="EMBL" id="CP046072">
    <property type="protein sequence ID" value="QSZ41243.1"/>
    <property type="molecule type" value="Genomic_DNA"/>
</dbReference>
<gene>
    <name evidence="2" type="ORF">GJV85_03645</name>
    <name evidence="3" type="ORF">GJV85_03695</name>
</gene>